<organism evidence="2 3">
    <name type="scientific">Yoonia maricola</name>
    <dbReference type="NCBI Taxonomy" id="420999"/>
    <lineage>
        <taxon>Bacteria</taxon>
        <taxon>Pseudomonadati</taxon>
        <taxon>Pseudomonadota</taxon>
        <taxon>Alphaproteobacteria</taxon>
        <taxon>Rhodobacterales</taxon>
        <taxon>Paracoccaceae</taxon>
        <taxon>Yoonia</taxon>
    </lineage>
</organism>
<dbReference type="SUPFAM" id="SSF52402">
    <property type="entry name" value="Adenine nucleotide alpha hydrolases-like"/>
    <property type="match status" value="1"/>
</dbReference>
<gene>
    <name evidence="2" type="ORF">BC777_3444</name>
</gene>
<evidence type="ECO:0000259" key="1">
    <source>
        <dbReference type="Pfam" id="PF00733"/>
    </source>
</evidence>
<dbReference type="Proteomes" id="UP000228531">
    <property type="component" value="Unassembled WGS sequence"/>
</dbReference>
<protein>
    <submittedName>
        <fullName evidence="2">Asparagine synthase</fullName>
    </submittedName>
</protein>
<accession>A0A2M8W0E1</accession>
<dbReference type="OrthoDB" id="7053173at2"/>
<reference evidence="2 3" key="1">
    <citation type="submission" date="2017-11" db="EMBL/GenBank/DDBJ databases">
        <title>Genomic Encyclopedia of Archaeal and Bacterial Type Strains, Phase II (KMG-II): From Individual Species to Whole Genera.</title>
        <authorList>
            <person name="Goeker M."/>
        </authorList>
    </citation>
    <scope>NUCLEOTIDE SEQUENCE [LARGE SCALE GENOMIC DNA]</scope>
    <source>
        <strain evidence="2 3">DSM 29128</strain>
    </source>
</reference>
<dbReference type="Pfam" id="PF00733">
    <property type="entry name" value="Asn_synthase"/>
    <property type="match status" value="1"/>
</dbReference>
<dbReference type="GO" id="GO:0004066">
    <property type="term" value="F:asparagine synthase (glutamine-hydrolyzing) activity"/>
    <property type="evidence" value="ECO:0007669"/>
    <property type="project" value="InterPro"/>
</dbReference>
<dbReference type="AlphaFoldDB" id="A0A2M8W0E1"/>
<dbReference type="RefSeq" id="WP_100369391.1">
    <property type="nucleotide sequence ID" value="NZ_PGTY01000004.1"/>
</dbReference>
<sequence length="467" mass="52316">MSKVSLRVIPTGQAPALSQTALALYLRLGFLPAPLSVLREEAVINVFDTALCEEFSPETGDFRRDLRQFTGTRNTDQEQTFDEQEAIDSIRETLLETTARLTEGYDRIFLMISGGKDSLSVAWALKELGRNATFIHCTNRGREDESADVARVCKLLGYECIYLPDDIHDVDPYFSAHADKLAVPIADQAFFSYLRAVREISGILDADNSMRAILLDGMGNDAYMGHIPPKREKRLLSLPRLPAISENMIAPFYRHNHAHYALETLFKPRDERHFSGAGFAVHHGPLAPDLPQIFHQYADRPEERRALLRGGVFDIDCCIRKGVLATTLEDRLDIGFPFLDPAWVRLYSQWPANALFDYNTSFNKKLLRNFLKQAGILSDFASSQKGSFRFNLDQLPQIYSPSAQLCETLWAMGVGKGAISGIVKYATSGFVAAQKLGQLYVLDKFLEARDINSQLMPDSGVAMRYAG</sequence>
<name>A0A2M8W0E1_9RHOB</name>
<evidence type="ECO:0000313" key="2">
    <source>
        <dbReference type="EMBL" id="PJI84386.1"/>
    </source>
</evidence>
<dbReference type="InterPro" id="IPR001962">
    <property type="entry name" value="Asn_synthase"/>
</dbReference>
<evidence type="ECO:0000313" key="3">
    <source>
        <dbReference type="Proteomes" id="UP000228531"/>
    </source>
</evidence>
<keyword evidence="3" id="KW-1185">Reference proteome</keyword>
<feature type="domain" description="Asparagine synthetase" evidence="1">
    <location>
        <begin position="90"/>
        <end position="373"/>
    </location>
</feature>
<dbReference type="InterPro" id="IPR014729">
    <property type="entry name" value="Rossmann-like_a/b/a_fold"/>
</dbReference>
<dbReference type="Gene3D" id="3.40.50.620">
    <property type="entry name" value="HUPs"/>
    <property type="match status" value="1"/>
</dbReference>
<dbReference type="GO" id="GO:0006529">
    <property type="term" value="P:asparagine biosynthetic process"/>
    <property type="evidence" value="ECO:0007669"/>
    <property type="project" value="InterPro"/>
</dbReference>
<comment type="caution">
    <text evidence="2">The sequence shown here is derived from an EMBL/GenBank/DDBJ whole genome shotgun (WGS) entry which is preliminary data.</text>
</comment>
<dbReference type="EMBL" id="PGTY01000004">
    <property type="protein sequence ID" value="PJI84386.1"/>
    <property type="molecule type" value="Genomic_DNA"/>
</dbReference>
<proteinExistence type="predicted"/>